<feature type="active site" description="Nucleophile" evidence="5">
    <location>
        <position position="41"/>
    </location>
</feature>
<dbReference type="GO" id="GO:0160148">
    <property type="term" value="F:tRNA pseudouridine(55) synthase activity"/>
    <property type="evidence" value="ECO:0007669"/>
    <property type="project" value="UniProtKB-EC"/>
</dbReference>
<evidence type="ECO:0000259" key="6">
    <source>
        <dbReference type="Pfam" id="PF01509"/>
    </source>
</evidence>
<evidence type="ECO:0000256" key="5">
    <source>
        <dbReference type="HAMAP-Rule" id="MF_01080"/>
    </source>
</evidence>
<accession>A0ABT0C8Y6</accession>
<dbReference type="InterPro" id="IPR014780">
    <property type="entry name" value="tRNA_psdUridine_synth_TruB"/>
</dbReference>
<sequence length="299" mass="33179">MGSLEGFLNLDKPAGFTSHDCVAVVRRVLRTRKVGHGGTLDPAATGVLPMAVGRATRFLSFLSGDKAYRATFRLGQRSDTDDAEGQIQVGSPCPNLGREQVEQLLQEFMGEIEQVPPLYSAIKRQGKKLYQWARAGVEASELQLEPRRVVIHRLQIVQWRPGDFPEIDLEITCEPGTYIRAIARDLGEKLGCGGLMSRLRRLQSGPFRIEESLPLDLWQGSVDPTAALLPIETGFLHWDPIVLSPDGAKRWQQGQAIDLDPPYPNSETVRVLDNDGQFLGLGQRQDTLLKPLRVLLPDP</sequence>
<dbReference type="SUPFAM" id="SSF55120">
    <property type="entry name" value="Pseudouridine synthase"/>
    <property type="match status" value="1"/>
</dbReference>
<dbReference type="InterPro" id="IPR015947">
    <property type="entry name" value="PUA-like_sf"/>
</dbReference>
<dbReference type="NCBIfam" id="TIGR00431">
    <property type="entry name" value="TruB"/>
    <property type="match status" value="1"/>
</dbReference>
<protein>
    <recommendedName>
        <fullName evidence="5">tRNA pseudouridine synthase B</fullName>
        <ecNumber evidence="5">5.4.99.25</ecNumber>
    </recommendedName>
    <alternativeName>
        <fullName evidence="5">tRNA pseudouridine(55) synthase</fullName>
        <shortName evidence="5">Psi55 synthase</shortName>
    </alternativeName>
    <alternativeName>
        <fullName evidence="5">tRNA pseudouridylate synthase</fullName>
    </alternativeName>
    <alternativeName>
        <fullName evidence="5">tRNA-uridine isomerase</fullName>
    </alternativeName>
</protein>
<feature type="domain" description="Pseudouridine synthase II N-terminal" evidence="6">
    <location>
        <begin position="26"/>
        <end position="179"/>
    </location>
</feature>
<feature type="domain" description="tRNA pseudouridylate synthase B C-terminal" evidence="8">
    <location>
        <begin position="180"/>
        <end position="211"/>
    </location>
</feature>
<comment type="function">
    <text evidence="5">Responsible for synthesis of pseudouridine from uracil-55 in the psi GC loop of transfer RNAs.</text>
</comment>
<dbReference type="RefSeq" id="WP_244349490.1">
    <property type="nucleotide sequence ID" value="NZ_JAFIRA010000008.1"/>
</dbReference>
<reference evidence="9" key="1">
    <citation type="submission" date="2021-02" db="EMBL/GenBank/DDBJ databases">
        <title>The CRISPR/cas machinery reduction and long-range gene transfer in the hot spring cyanobacterium Synechococcus.</title>
        <authorList>
            <person name="Dvorak P."/>
            <person name="Jahodarova E."/>
            <person name="Hasler P."/>
            <person name="Poulickova A."/>
        </authorList>
    </citation>
    <scope>NUCLEOTIDE SEQUENCE</scope>
    <source>
        <strain evidence="9">Rupite</strain>
    </source>
</reference>
<evidence type="ECO:0000256" key="4">
    <source>
        <dbReference type="ARBA" id="ARBA00023235"/>
    </source>
</evidence>
<evidence type="ECO:0000256" key="1">
    <source>
        <dbReference type="ARBA" id="ARBA00000385"/>
    </source>
</evidence>
<dbReference type="InterPro" id="IPR002501">
    <property type="entry name" value="PsdUridine_synth_N"/>
</dbReference>
<evidence type="ECO:0000256" key="2">
    <source>
        <dbReference type="ARBA" id="ARBA00005642"/>
    </source>
</evidence>
<dbReference type="Pfam" id="PF09157">
    <property type="entry name" value="TruB-C_2"/>
    <property type="match status" value="1"/>
</dbReference>
<dbReference type="CDD" id="cd02573">
    <property type="entry name" value="PseudoU_synth_EcTruB"/>
    <property type="match status" value="1"/>
</dbReference>
<evidence type="ECO:0000313" key="10">
    <source>
        <dbReference type="Proteomes" id="UP000830835"/>
    </source>
</evidence>
<organism evidence="9 10">
    <name type="scientific">Thermostichus vulcanus str. 'Rupite'</name>
    <dbReference type="NCBI Taxonomy" id="2813851"/>
    <lineage>
        <taxon>Bacteria</taxon>
        <taxon>Bacillati</taxon>
        <taxon>Cyanobacteriota</taxon>
        <taxon>Cyanophyceae</taxon>
        <taxon>Thermostichales</taxon>
        <taxon>Thermostichaceae</taxon>
        <taxon>Thermostichus</taxon>
    </lineage>
</organism>
<dbReference type="InterPro" id="IPR015240">
    <property type="entry name" value="tRNA_sdUridine_synth_fam1_C"/>
</dbReference>
<proteinExistence type="inferred from homology"/>
<dbReference type="Pfam" id="PF16198">
    <property type="entry name" value="TruB_C_2"/>
    <property type="match status" value="1"/>
</dbReference>
<dbReference type="SUPFAM" id="SSF88697">
    <property type="entry name" value="PUA domain-like"/>
    <property type="match status" value="1"/>
</dbReference>
<dbReference type="EMBL" id="JAFIRA010000008">
    <property type="protein sequence ID" value="MCJ2542257.1"/>
    <property type="molecule type" value="Genomic_DNA"/>
</dbReference>
<dbReference type="HAMAP" id="MF_01080">
    <property type="entry name" value="TruB_bact"/>
    <property type="match status" value="1"/>
</dbReference>
<evidence type="ECO:0000259" key="7">
    <source>
        <dbReference type="Pfam" id="PF09157"/>
    </source>
</evidence>
<dbReference type="Proteomes" id="UP000830835">
    <property type="component" value="Unassembled WGS sequence"/>
</dbReference>
<evidence type="ECO:0000313" key="9">
    <source>
        <dbReference type="EMBL" id="MCJ2542257.1"/>
    </source>
</evidence>
<evidence type="ECO:0000259" key="8">
    <source>
        <dbReference type="Pfam" id="PF16198"/>
    </source>
</evidence>
<name>A0ABT0C8Y6_THEVL</name>
<evidence type="ECO:0000256" key="3">
    <source>
        <dbReference type="ARBA" id="ARBA00022694"/>
    </source>
</evidence>
<comment type="caution">
    <text evidence="9">The sequence shown here is derived from an EMBL/GenBank/DDBJ whole genome shotgun (WGS) entry which is preliminary data.</text>
</comment>
<dbReference type="InterPro" id="IPR020103">
    <property type="entry name" value="PsdUridine_synth_cat_dom_sf"/>
</dbReference>
<dbReference type="InterPro" id="IPR032819">
    <property type="entry name" value="TruB_C"/>
</dbReference>
<keyword evidence="3 5" id="KW-0819">tRNA processing</keyword>
<comment type="similarity">
    <text evidence="2 5">Belongs to the pseudouridine synthase TruB family. Type 1 subfamily.</text>
</comment>
<dbReference type="PANTHER" id="PTHR13767:SF2">
    <property type="entry name" value="PSEUDOURIDYLATE SYNTHASE TRUB1"/>
    <property type="match status" value="1"/>
</dbReference>
<dbReference type="InterPro" id="IPR036974">
    <property type="entry name" value="PUA_sf"/>
</dbReference>
<keyword evidence="4 5" id="KW-0413">Isomerase</keyword>
<dbReference type="Pfam" id="PF01509">
    <property type="entry name" value="TruB_N"/>
    <property type="match status" value="1"/>
</dbReference>
<dbReference type="Gene3D" id="2.30.130.10">
    <property type="entry name" value="PUA domain"/>
    <property type="match status" value="1"/>
</dbReference>
<feature type="domain" description="tRNA pseudouridine synthase II TruB subfamily 1 C-terminal" evidence="7">
    <location>
        <begin position="241"/>
        <end position="295"/>
    </location>
</feature>
<dbReference type="PANTHER" id="PTHR13767">
    <property type="entry name" value="TRNA-PSEUDOURIDINE SYNTHASE"/>
    <property type="match status" value="1"/>
</dbReference>
<dbReference type="Gene3D" id="3.30.2350.10">
    <property type="entry name" value="Pseudouridine synthase"/>
    <property type="match status" value="1"/>
</dbReference>
<gene>
    <name evidence="5 9" type="primary">truB</name>
    <name evidence="9" type="ORF">JX360_04945</name>
</gene>
<comment type="catalytic activity">
    <reaction evidence="1 5">
        <text>uridine(55) in tRNA = pseudouridine(55) in tRNA</text>
        <dbReference type="Rhea" id="RHEA:42532"/>
        <dbReference type="Rhea" id="RHEA-COMP:10101"/>
        <dbReference type="Rhea" id="RHEA-COMP:10102"/>
        <dbReference type="ChEBI" id="CHEBI:65314"/>
        <dbReference type="ChEBI" id="CHEBI:65315"/>
        <dbReference type="EC" id="5.4.99.25"/>
    </reaction>
</comment>
<dbReference type="CDD" id="cd21152">
    <property type="entry name" value="PUA_TruB_bacterial"/>
    <property type="match status" value="1"/>
</dbReference>
<dbReference type="EC" id="5.4.99.25" evidence="5"/>
<keyword evidence="10" id="KW-1185">Reference proteome</keyword>